<comment type="similarity">
    <text evidence="13">Belongs to the cysteine-rich repeat secretory protein family. Plasmodesmata-located proteins (PDLD) subfamily.</text>
</comment>
<proteinExistence type="inferred from homology"/>
<keyword evidence="3" id="KW-1003">Cell membrane</keyword>
<evidence type="ECO:0000259" key="16">
    <source>
        <dbReference type="PROSITE" id="PS51473"/>
    </source>
</evidence>
<evidence type="ECO:0000256" key="11">
    <source>
        <dbReference type="ARBA" id="ARBA00023157"/>
    </source>
</evidence>
<gene>
    <name evidence="17" type="ORF">HPP92_023493</name>
</gene>
<evidence type="ECO:0000256" key="7">
    <source>
        <dbReference type="ARBA" id="ARBA00022737"/>
    </source>
</evidence>
<feature type="chain" id="PRO_5032560672" description="Gnk2-homologous domain-containing protein" evidence="15">
    <location>
        <begin position="35"/>
        <end position="203"/>
    </location>
</feature>
<dbReference type="AlphaFoldDB" id="A0A835UGA9"/>
<reference evidence="17 18" key="1">
    <citation type="journal article" date="2020" name="Nat. Food">
        <title>A phased Vanilla planifolia genome enables genetic improvement of flavour and production.</title>
        <authorList>
            <person name="Hasing T."/>
            <person name="Tang H."/>
            <person name="Brym M."/>
            <person name="Khazi F."/>
            <person name="Huang T."/>
            <person name="Chambers A.H."/>
        </authorList>
    </citation>
    <scope>NUCLEOTIDE SEQUENCE [LARGE SCALE GENOMIC DNA]</scope>
    <source>
        <tissue evidence="17">Leaf</tissue>
    </source>
</reference>
<feature type="signal peptide" evidence="15">
    <location>
        <begin position="1"/>
        <end position="34"/>
    </location>
</feature>
<keyword evidence="4" id="KW-0945">Host-virus interaction</keyword>
<evidence type="ECO:0000256" key="13">
    <source>
        <dbReference type="ARBA" id="ARBA00038393"/>
    </source>
</evidence>
<keyword evidence="5" id="KW-0812">Transmembrane</keyword>
<dbReference type="FunFam" id="3.30.430.20:FF:000001">
    <property type="entry name" value="cysteine-rich repeat secretory protein 3"/>
    <property type="match status" value="1"/>
</dbReference>
<sequence>MVIAWDKQIWAYAAIKLRLPFLLLLILSSAPTAADETTGYVYRGLLLAQYTPGSAYDLNVNSLFSSLSNAAAFSLYSKFTASAATPSPPIEGLYQCRGDLSLRDCSSCVASAVSRLPSLCPAAAAAELQLDSCFLRYGNDSFLGRPDTGLRYKTCSTTGNGGSRGIPVLPRPGLRVRRRHPHLPEARTVPSPSSGQRRGAVRW</sequence>
<feature type="domain" description="Gnk2-homologous" evidence="16">
    <location>
        <begin position="38"/>
        <end position="142"/>
    </location>
</feature>
<evidence type="ECO:0000256" key="5">
    <source>
        <dbReference type="ARBA" id="ARBA00022692"/>
    </source>
</evidence>
<dbReference type="Gene3D" id="3.30.430.20">
    <property type="entry name" value="Gnk2 domain, C-X8-C-X2-C motif"/>
    <property type="match status" value="1"/>
</dbReference>
<evidence type="ECO:0000256" key="1">
    <source>
        <dbReference type="ARBA" id="ARBA00004251"/>
    </source>
</evidence>
<keyword evidence="6 15" id="KW-0732">Signal</keyword>
<accession>A0A835UGA9</accession>
<dbReference type="PROSITE" id="PS51473">
    <property type="entry name" value="GNK2"/>
    <property type="match status" value="1"/>
</dbReference>
<keyword evidence="8" id="KW-0965">Cell junction</keyword>
<dbReference type="PANTHER" id="PTHR32080:SF3">
    <property type="entry name" value="PLASMODESMATA-LOCATED PROTEIN 7"/>
    <property type="match status" value="1"/>
</dbReference>
<evidence type="ECO:0000256" key="9">
    <source>
        <dbReference type="ARBA" id="ARBA00022989"/>
    </source>
</evidence>
<evidence type="ECO:0000313" key="18">
    <source>
        <dbReference type="Proteomes" id="UP000636800"/>
    </source>
</evidence>
<dbReference type="EMBL" id="JADCNL010000012">
    <property type="protein sequence ID" value="KAG0458336.1"/>
    <property type="molecule type" value="Genomic_DNA"/>
</dbReference>
<dbReference type="OrthoDB" id="20282at2759"/>
<evidence type="ECO:0000256" key="3">
    <source>
        <dbReference type="ARBA" id="ARBA00022475"/>
    </source>
</evidence>
<evidence type="ECO:0000256" key="6">
    <source>
        <dbReference type="ARBA" id="ARBA00022729"/>
    </source>
</evidence>
<keyword evidence="2" id="KW-0813">Transport</keyword>
<keyword evidence="11" id="KW-1015">Disulfide bond</keyword>
<dbReference type="InterPro" id="IPR038408">
    <property type="entry name" value="GNK2_sf"/>
</dbReference>
<dbReference type="InterPro" id="IPR051378">
    <property type="entry name" value="Cell2Cell_Antifungal"/>
</dbReference>
<dbReference type="CDD" id="cd23509">
    <property type="entry name" value="Gnk2-like"/>
    <property type="match status" value="1"/>
</dbReference>
<evidence type="ECO:0000256" key="2">
    <source>
        <dbReference type="ARBA" id="ARBA00022448"/>
    </source>
</evidence>
<evidence type="ECO:0000256" key="8">
    <source>
        <dbReference type="ARBA" id="ARBA00022949"/>
    </source>
</evidence>
<comment type="caution">
    <text evidence="17">The sequence shown here is derived from an EMBL/GenBank/DDBJ whole genome shotgun (WGS) entry which is preliminary data.</text>
</comment>
<comment type="subcellular location">
    <subcellularLocation>
        <location evidence="12">Cell junction</location>
        <location evidence="12">Plasmodesma</location>
    </subcellularLocation>
    <subcellularLocation>
        <location evidence="1">Cell membrane</location>
        <topology evidence="1">Single-pass type I membrane protein</topology>
    </subcellularLocation>
</comment>
<protein>
    <recommendedName>
        <fullName evidence="16">Gnk2-homologous domain-containing protein</fullName>
    </recommendedName>
</protein>
<keyword evidence="7" id="KW-0677">Repeat</keyword>
<dbReference type="GO" id="GO:0005886">
    <property type="term" value="C:plasma membrane"/>
    <property type="evidence" value="ECO:0007669"/>
    <property type="project" value="UniProtKB-SubCell"/>
</dbReference>
<dbReference type="PANTHER" id="PTHR32080">
    <property type="entry name" value="ANTIFUNGAL PROTEIN GINKBILOBIN-2-LIKE"/>
    <property type="match status" value="1"/>
</dbReference>
<dbReference type="GO" id="GO:0009506">
    <property type="term" value="C:plasmodesma"/>
    <property type="evidence" value="ECO:0007669"/>
    <property type="project" value="UniProtKB-SubCell"/>
</dbReference>
<keyword evidence="10" id="KW-0472">Membrane</keyword>
<evidence type="ECO:0000256" key="15">
    <source>
        <dbReference type="SAM" id="SignalP"/>
    </source>
</evidence>
<feature type="region of interest" description="Disordered" evidence="14">
    <location>
        <begin position="179"/>
        <end position="203"/>
    </location>
</feature>
<organism evidence="17 18">
    <name type="scientific">Vanilla planifolia</name>
    <name type="common">Vanilla</name>
    <dbReference type="NCBI Taxonomy" id="51239"/>
    <lineage>
        <taxon>Eukaryota</taxon>
        <taxon>Viridiplantae</taxon>
        <taxon>Streptophyta</taxon>
        <taxon>Embryophyta</taxon>
        <taxon>Tracheophyta</taxon>
        <taxon>Spermatophyta</taxon>
        <taxon>Magnoliopsida</taxon>
        <taxon>Liliopsida</taxon>
        <taxon>Asparagales</taxon>
        <taxon>Orchidaceae</taxon>
        <taxon>Vanilloideae</taxon>
        <taxon>Vanilleae</taxon>
        <taxon>Vanilla</taxon>
    </lineage>
</organism>
<name>A0A835UGA9_VANPL</name>
<keyword evidence="9" id="KW-1133">Transmembrane helix</keyword>
<dbReference type="Pfam" id="PF01657">
    <property type="entry name" value="Stress-antifung"/>
    <property type="match status" value="1"/>
</dbReference>
<dbReference type="InterPro" id="IPR002902">
    <property type="entry name" value="GNK2"/>
</dbReference>
<evidence type="ECO:0000313" key="17">
    <source>
        <dbReference type="EMBL" id="KAG0458336.1"/>
    </source>
</evidence>
<evidence type="ECO:0000256" key="10">
    <source>
        <dbReference type="ARBA" id="ARBA00023136"/>
    </source>
</evidence>
<keyword evidence="18" id="KW-1185">Reference proteome</keyword>
<dbReference type="Proteomes" id="UP000636800">
    <property type="component" value="Chromosome 12"/>
</dbReference>
<evidence type="ECO:0000256" key="4">
    <source>
        <dbReference type="ARBA" id="ARBA00022581"/>
    </source>
</evidence>
<evidence type="ECO:0000256" key="14">
    <source>
        <dbReference type="SAM" id="MobiDB-lite"/>
    </source>
</evidence>
<evidence type="ECO:0000256" key="12">
    <source>
        <dbReference type="ARBA" id="ARBA00024184"/>
    </source>
</evidence>